<organism evidence="5 6">
    <name type="scientific">Pseudomonas frederiksbergensis</name>
    <dbReference type="NCBI Taxonomy" id="104087"/>
    <lineage>
        <taxon>Bacteria</taxon>
        <taxon>Pseudomonadati</taxon>
        <taxon>Pseudomonadota</taxon>
        <taxon>Gammaproteobacteria</taxon>
        <taxon>Pseudomonadales</taxon>
        <taxon>Pseudomonadaceae</taxon>
        <taxon>Pseudomonas</taxon>
    </lineage>
</organism>
<dbReference type="GeneID" id="46908039"/>
<evidence type="ECO:0000259" key="4">
    <source>
        <dbReference type="PROSITE" id="PS50043"/>
    </source>
</evidence>
<keyword evidence="2" id="KW-0238">DNA-binding</keyword>
<dbReference type="InterPro" id="IPR000792">
    <property type="entry name" value="Tscrpt_reg_LuxR_C"/>
</dbReference>
<dbReference type="PROSITE" id="PS50043">
    <property type="entry name" value="HTH_LUXR_2"/>
    <property type="match status" value="1"/>
</dbReference>
<dbReference type="CDD" id="cd06170">
    <property type="entry name" value="LuxR_C_like"/>
    <property type="match status" value="1"/>
</dbReference>
<keyword evidence="1" id="KW-0805">Transcription regulation</keyword>
<evidence type="ECO:0000256" key="1">
    <source>
        <dbReference type="ARBA" id="ARBA00023015"/>
    </source>
</evidence>
<dbReference type="AlphaFoldDB" id="A0A1J0EHF9"/>
<dbReference type="Proteomes" id="UP000182567">
    <property type="component" value="Chromosome"/>
</dbReference>
<protein>
    <submittedName>
        <fullName evidence="5">Helix-turn-helix transcriptional regulator</fullName>
    </submittedName>
</protein>
<dbReference type="PANTHER" id="PTHR44688">
    <property type="entry name" value="DNA-BINDING TRANSCRIPTIONAL ACTIVATOR DEVR_DOSR"/>
    <property type="match status" value="1"/>
</dbReference>
<dbReference type="Pfam" id="PF00196">
    <property type="entry name" value="GerE"/>
    <property type="match status" value="1"/>
</dbReference>
<dbReference type="GO" id="GO:0006355">
    <property type="term" value="P:regulation of DNA-templated transcription"/>
    <property type="evidence" value="ECO:0007669"/>
    <property type="project" value="InterPro"/>
</dbReference>
<dbReference type="InterPro" id="IPR016032">
    <property type="entry name" value="Sig_transdc_resp-reg_C-effctor"/>
</dbReference>
<accession>A0A1J0EHF9</accession>
<keyword evidence="3" id="KW-0804">Transcription</keyword>
<dbReference type="RefSeq" id="WP_071551488.1">
    <property type="nucleotide sequence ID" value="NZ_CP017886.1"/>
</dbReference>
<evidence type="ECO:0000256" key="3">
    <source>
        <dbReference type="ARBA" id="ARBA00023163"/>
    </source>
</evidence>
<dbReference type="Gene3D" id="1.10.10.10">
    <property type="entry name" value="Winged helix-like DNA-binding domain superfamily/Winged helix DNA-binding domain"/>
    <property type="match status" value="1"/>
</dbReference>
<dbReference type="InterPro" id="IPR036388">
    <property type="entry name" value="WH-like_DNA-bd_sf"/>
</dbReference>
<dbReference type="OrthoDB" id="9774661at2"/>
<gene>
    <name evidence="5" type="ORF">BLL42_07350</name>
</gene>
<dbReference type="GO" id="GO:0003677">
    <property type="term" value="F:DNA binding"/>
    <property type="evidence" value="ECO:0007669"/>
    <property type="project" value="UniProtKB-KW"/>
</dbReference>
<dbReference type="EMBL" id="CP017886">
    <property type="protein sequence ID" value="APC15549.1"/>
    <property type="molecule type" value="Genomic_DNA"/>
</dbReference>
<evidence type="ECO:0000313" key="5">
    <source>
        <dbReference type="EMBL" id="APC15549.1"/>
    </source>
</evidence>
<sequence>MSKHQPFDSFDGVAHAGGVQSAPAMLTAKETQALLWSFQGKTSWEIARIQNCSEATINFHFSNIRRKFAVTSRSAALLKAIESGVITVAKTGTRGAHEPD</sequence>
<reference evidence="6" key="1">
    <citation type="submission" date="2016-10" db="EMBL/GenBank/DDBJ databases">
        <title>Pseudomonas frederiksbergensis ERGS4:02 complete genome.</title>
        <authorList>
            <person name="Kumar R."/>
            <person name="Acharya V."/>
            <person name="Singh D."/>
        </authorList>
    </citation>
    <scope>NUCLEOTIDE SEQUENCE [LARGE SCALE GENOMIC DNA]</scope>
    <source>
        <strain evidence="6">ERGS4:02</strain>
    </source>
</reference>
<evidence type="ECO:0000313" key="6">
    <source>
        <dbReference type="Proteomes" id="UP000182567"/>
    </source>
</evidence>
<evidence type="ECO:0000256" key="2">
    <source>
        <dbReference type="ARBA" id="ARBA00023125"/>
    </source>
</evidence>
<dbReference type="PRINTS" id="PR00038">
    <property type="entry name" value="HTHLUXR"/>
</dbReference>
<dbReference type="SUPFAM" id="SSF46894">
    <property type="entry name" value="C-terminal effector domain of the bipartite response regulators"/>
    <property type="match status" value="1"/>
</dbReference>
<dbReference type="PANTHER" id="PTHR44688:SF16">
    <property type="entry name" value="DNA-BINDING TRANSCRIPTIONAL ACTIVATOR DEVR_DOSR"/>
    <property type="match status" value="1"/>
</dbReference>
<dbReference type="SMART" id="SM00421">
    <property type="entry name" value="HTH_LUXR"/>
    <property type="match status" value="1"/>
</dbReference>
<name>A0A1J0EHF9_9PSED</name>
<proteinExistence type="predicted"/>
<feature type="domain" description="HTH luxR-type" evidence="4">
    <location>
        <begin position="19"/>
        <end position="84"/>
    </location>
</feature>